<name>A0AAU9WPP4_9CNID</name>
<gene>
    <name evidence="2" type="ORF">PMEA_00008974</name>
</gene>
<proteinExistence type="predicted"/>
<keyword evidence="1" id="KW-0732">Signal</keyword>
<dbReference type="Proteomes" id="UP001159428">
    <property type="component" value="Unassembled WGS sequence"/>
</dbReference>
<feature type="signal peptide" evidence="1">
    <location>
        <begin position="1"/>
        <end position="19"/>
    </location>
</feature>
<comment type="caution">
    <text evidence="2">The sequence shown here is derived from an EMBL/GenBank/DDBJ whole genome shotgun (WGS) entry which is preliminary data.</text>
</comment>
<dbReference type="EMBL" id="CALNXJ010000018">
    <property type="protein sequence ID" value="CAH3120972.1"/>
    <property type="molecule type" value="Genomic_DNA"/>
</dbReference>
<keyword evidence="3" id="KW-1185">Reference proteome</keyword>
<dbReference type="AlphaFoldDB" id="A0AAU9WPP4"/>
<reference evidence="2 3" key="1">
    <citation type="submission" date="2022-05" db="EMBL/GenBank/DDBJ databases">
        <authorList>
            <consortium name="Genoscope - CEA"/>
            <person name="William W."/>
        </authorList>
    </citation>
    <scope>NUCLEOTIDE SEQUENCE [LARGE SCALE GENOMIC DNA]</scope>
</reference>
<evidence type="ECO:0000313" key="2">
    <source>
        <dbReference type="EMBL" id="CAH3120972.1"/>
    </source>
</evidence>
<protein>
    <submittedName>
        <fullName evidence="2">Uncharacterized protein</fullName>
    </submittedName>
</protein>
<sequence>MKFSLTVSLIVAFMAMVCADELNDEKGAFTQCHKDLYSCYKQETNTAKECLVKYKDCMAALIPTMPYFMTLCKKDLTFCTSHAQGIKAKADCYIEYGKCLKNGGPTPVTYSPSHHAMDDSSSGQFTDCHKELYNCYKAENSSAKECLIKYKDCMAALVPTMPYYVTLCNKDLSWCVSHAQGIKAQAVCFYDYGKCLKDGGPTPVTYAPEKRMPPTLAPTHGPLAQCQIDLYNCNNNPDKTVMECLVDYKDCMAQLIPPYVATCKKEADKCYENATGLKDKAKCAIDFSVCLSNGGPTQAA</sequence>
<feature type="chain" id="PRO_5043695487" evidence="1">
    <location>
        <begin position="20"/>
        <end position="300"/>
    </location>
</feature>
<evidence type="ECO:0000313" key="3">
    <source>
        <dbReference type="Proteomes" id="UP001159428"/>
    </source>
</evidence>
<evidence type="ECO:0000256" key="1">
    <source>
        <dbReference type="SAM" id="SignalP"/>
    </source>
</evidence>
<organism evidence="2 3">
    <name type="scientific">Pocillopora meandrina</name>
    <dbReference type="NCBI Taxonomy" id="46732"/>
    <lineage>
        <taxon>Eukaryota</taxon>
        <taxon>Metazoa</taxon>
        <taxon>Cnidaria</taxon>
        <taxon>Anthozoa</taxon>
        <taxon>Hexacorallia</taxon>
        <taxon>Scleractinia</taxon>
        <taxon>Astrocoeniina</taxon>
        <taxon>Pocilloporidae</taxon>
        <taxon>Pocillopora</taxon>
    </lineage>
</organism>
<accession>A0AAU9WPP4</accession>